<dbReference type="Gene3D" id="1.10.287.660">
    <property type="entry name" value="Helix hairpin bin"/>
    <property type="match status" value="1"/>
</dbReference>
<keyword evidence="10" id="KW-1185">Reference proteome</keyword>
<gene>
    <name evidence="9" type="ORF">PsYK624_043310</name>
</gene>
<evidence type="ECO:0000259" key="8">
    <source>
        <dbReference type="PROSITE" id="PS51314"/>
    </source>
</evidence>
<dbReference type="GO" id="GO:0043162">
    <property type="term" value="P:ubiquitin-dependent protein catabolic process via the multivesicular body sorting pathway"/>
    <property type="evidence" value="ECO:0007669"/>
    <property type="project" value="UniProtKB-ARBA"/>
</dbReference>
<sequence length="177" mass="20565">MATPLLRDFPELSHLTREDLEDLLADPVYFQAVFHSLDKVKALYQGQAELGTANEAIAKNNLALQEPLYKLRSDTKDAFDEAKRLEARWKEVEREQRELYQRHEPQFLLMRLKHATTAQDDLSEATASRFIKSAPDAAQNGKDIDDFVKEFRELRRTYHRRVILGDRWTMGDVAGFN</sequence>
<dbReference type="SUPFAM" id="SSF140111">
    <property type="entry name" value="Endosomal sorting complex assembly domain"/>
    <property type="match status" value="1"/>
</dbReference>
<dbReference type="GO" id="GO:0006612">
    <property type="term" value="P:protein targeting to membrane"/>
    <property type="evidence" value="ECO:0007669"/>
    <property type="project" value="TreeGrafter"/>
</dbReference>
<evidence type="ECO:0000256" key="5">
    <source>
        <dbReference type="ARBA" id="ARBA00022927"/>
    </source>
</evidence>
<dbReference type="PANTHER" id="PTHR13678">
    <property type="entry name" value="VACUOLAR PROTEIN SORTING-ASSOCIATED PROTEIN 37"/>
    <property type="match status" value="1"/>
</dbReference>
<comment type="similarity">
    <text evidence="2">Belongs to the VPS37 family.</text>
</comment>
<dbReference type="Proteomes" id="UP000703269">
    <property type="component" value="Unassembled WGS sequence"/>
</dbReference>
<dbReference type="GO" id="GO:0000813">
    <property type="term" value="C:ESCRT I complex"/>
    <property type="evidence" value="ECO:0007669"/>
    <property type="project" value="TreeGrafter"/>
</dbReference>
<accession>A0A9P3G373</accession>
<evidence type="ECO:0000313" key="10">
    <source>
        <dbReference type="Proteomes" id="UP000703269"/>
    </source>
</evidence>
<evidence type="ECO:0000313" key="9">
    <source>
        <dbReference type="EMBL" id="GJE88248.1"/>
    </source>
</evidence>
<keyword evidence="4" id="KW-0967">Endosome</keyword>
<keyword evidence="7" id="KW-0175">Coiled coil</keyword>
<dbReference type="InterPro" id="IPR029012">
    <property type="entry name" value="Helix_hairpin_bin_sf"/>
</dbReference>
<evidence type="ECO:0000256" key="4">
    <source>
        <dbReference type="ARBA" id="ARBA00022753"/>
    </source>
</evidence>
<dbReference type="PROSITE" id="PS51314">
    <property type="entry name" value="VPS37_C"/>
    <property type="match status" value="1"/>
</dbReference>
<dbReference type="EMBL" id="BPQB01000009">
    <property type="protein sequence ID" value="GJE88248.1"/>
    <property type="molecule type" value="Genomic_DNA"/>
</dbReference>
<dbReference type="AlphaFoldDB" id="A0A9P3G373"/>
<reference evidence="9 10" key="1">
    <citation type="submission" date="2021-08" db="EMBL/GenBank/DDBJ databases">
        <title>Draft Genome Sequence of Phanerochaete sordida strain YK-624.</title>
        <authorList>
            <person name="Mori T."/>
            <person name="Dohra H."/>
            <person name="Suzuki T."/>
            <person name="Kawagishi H."/>
            <person name="Hirai H."/>
        </authorList>
    </citation>
    <scope>NUCLEOTIDE SEQUENCE [LARGE SCALE GENOMIC DNA]</scope>
    <source>
        <strain evidence="9 10">YK-624</strain>
    </source>
</reference>
<dbReference type="Pfam" id="PF07200">
    <property type="entry name" value="Mod_r"/>
    <property type="match status" value="1"/>
</dbReference>
<feature type="domain" description="VPS37 C-terminal" evidence="8">
    <location>
        <begin position="86"/>
        <end position="177"/>
    </location>
</feature>
<evidence type="ECO:0000256" key="6">
    <source>
        <dbReference type="PROSITE-ProRule" id="PRU00646"/>
    </source>
</evidence>
<evidence type="ECO:0000256" key="7">
    <source>
        <dbReference type="SAM" id="Coils"/>
    </source>
</evidence>
<comment type="subcellular location">
    <subcellularLocation>
        <location evidence="1">Endosome</location>
    </subcellularLocation>
</comment>
<dbReference type="InterPro" id="IPR037202">
    <property type="entry name" value="ESCRT_assembly_dom"/>
</dbReference>
<organism evidence="9 10">
    <name type="scientific">Phanerochaete sordida</name>
    <dbReference type="NCBI Taxonomy" id="48140"/>
    <lineage>
        <taxon>Eukaryota</taxon>
        <taxon>Fungi</taxon>
        <taxon>Dikarya</taxon>
        <taxon>Basidiomycota</taxon>
        <taxon>Agaricomycotina</taxon>
        <taxon>Agaricomycetes</taxon>
        <taxon>Polyporales</taxon>
        <taxon>Phanerochaetaceae</taxon>
        <taxon>Phanerochaete</taxon>
    </lineage>
</organism>
<protein>
    <submittedName>
        <fullName evidence="9">Vacuolar protein sorting family 37 protein</fullName>
    </submittedName>
</protein>
<proteinExistence type="inferred from homology"/>
<dbReference type="OrthoDB" id="10260857at2759"/>
<evidence type="ECO:0000256" key="3">
    <source>
        <dbReference type="ARBA" id="ARBA00022448"/>
    </source>
</evidence>
<dbReference type="PANTHER" id="PTHR13678:SF2">
    <property type="entry name" value="VACUOLAR PROTEIN SORTING-ASSOCIATED PROTEIN 37A"/>
    <property type="match status" value="1"/>
</dbReference>
<keyword evidence="5 6" id="KW-0653">Protein transport</keyword>
<comment type="caution">
    <text evidence="9">The sequence shown here is derived from an EMBL/GenBank/DDBJ whole genome shotgun (WGS) entry which is preliminary data.</text>
</comment>
<feature type="coiled-coil region" evidence="7">
    <location>
        <begin position="75"/>
        <end position="102"/>
    </location>
</feature>
<evidence type="ECO:0000256" key="1">
    <source>
        <dbReference type="ARBA" id="ARBA00004177"/>
    </source>
</evidence>
<dbReference type="InterPro" id="IPR009851">
    <property type="entry name" value="Mod_r"/>
</dbReference>
<keyword evidence="3 6" id="KW-0813">Transport</keyword>
<dbReference type="GO" id="GO:0006623">
    <property type="term" value="P:protein targeting to vacuole"/>
    <property type="evidence" value="ECO:0007669"/>
    <property type="project" value="TreeGrafter"/>
</dbReference>
<name>A0A9P3G373_9APHY</name>
<evidence type="ECO:0000256" key="2">
    <source>
        <dbReference type="ARBA" id="ARBA00007617"/>
    </source>
</evidence>